<keyword evidence="2" id="KW-1185">Reference proteome</keyword>
<name>A0AAN9PYV0_CANGL</name>
<dbReference type="EMBL" id="JAYMYQ010000008">
    <property type="protein sequence ID" value="KAK7314854.1"/>
    <property type="molecule type" value="Genomic_DNA"/>
</dbReference>
<dbReference type="AlphaFoldDB" id="A0AAN9PYV0"/>
<protein>
    <submittedName>
        <fullName evidence="1">Uncharacterized protein</fullName>
    </submittedName>
</protein>
<evidence type="ECO:0000313" key="2">
    <source>
        <dbReference type="Proteomes" id="UP001367508"/>
    </source>
</evidence>
<accession>A0AAN9PYV0</accession>
<gene>
    <name evidence="1" type="ORF">VNO77_33382</name>
</gene>
<comment type="caution">
    <text evidence="1">The sequence shown here is derived from an EMBL/GenBank/DDBJ whole genome shotgun (WGS) entry which is preliminary data.</text>
</comment>
<organism evidence="1 2">
    <name type="scientific">Canavalia gladiata</name>
    <name type="common">Sword bean</name>
    <name type="synonym">Dolichos gladiatus</name>
    <dbReference type="NCBI Taxonomy" id="3824"/>
    <lineage>
        <taxon>Eukaryota</taxon>
        <taxon>Viridiplantae</taxon>
        <taxon>Streptophyta</taxon>
        <taxon>Embryophyta</taxon>
        <taxon>Tracheophyta</taxon>
        <taxon>Spermatophyta</taxon>
        <taxon>Magnoliopsida</taxon>
        <taxon>eudicotyledons</taxon>
        <taxon>Gunneridae</taxon>
        <taxon>Pentapetalae</taxon>
        <taxon>rosids</taxon>
        <taxon>fabids</taxon>
        <taxon>Fabales</taxon>
        <taxon>Fabaceae</taxon>
        <taxon>Papilionoideae</taxon>
        <taxon>50 kb inversion clade</taxon>
        <taxon>NPAAA clade</taxon>
        <taxon>indigoferoid/millettioid clade</taxon>
        <taxon>Phaseoleae</taxon>
        <taxon>Canavalia</taxon>
    </lineage>
</organism>
<proteinExistence type="predicted"/>
<sequence length="101" mass="11483">MLYIVHFLNCVLFLEPLPPIVVNAVLKFIVANHILQPGDTLNAIAEQCSENEQRSILEERSLMENYLLKSCTDSTKETVASSEIESRYEHLSQETFTIPSQ</sequence>
<dbReference type="Proteomes" id="UP001367508">
    <property type="component" value="Unassembled WGS sequence"/>
</dbReference>
<reference evidence="1 2" key="1">
    <citation type="submission" date="2024-01" db="EMBL/GenBank/DDBJ databases">
        <title>The genomes of 5 underutilized Papilionoideae crops provide insights into root nodulation and disease resistanc.</title>
        <authorList>
            <person name="Jiang F."/>
        </authorList>
    </citation>
    <scope>NUCLEOTIDE SEQUENCE [LARGE SCALE GENOMIC DNA]</scope>
    <source>
        <strain evidence="1">LVBAO_FW01</strain>
        <tissue evidence="1">Leaves</tissue>
    </source>
</reference>
<evidence type="ECO:0000313" key="1">
    <source>
        <dbReference type="EMBL" id="KAK7314854.1"/>
    </source>
</evidence>